<protein>
    <submittedName>
        <fullName evidence="10">Putative MFS family arabinose efflux permease</fullName>
    </submittedName>
</protein>
<keyword evidence="2" id="KW-0813">Transport</keyword>
<dbReference type="InterPro" id="IPR036259">
    <property type="entry name" value="MFS_trans_sf"/>
</dbReference>
<evidence type="ECO:0000256" key="2">
    <source>
        <dbReference type="ARBA" id="ARBA00022448"/>
    </source>
</evidence>
<keyword evidence="4 8" id="KW-0812">Transmembrane</keyword>
<feature type="region of interest" description="Disordered" evidence="7">
    <location>
        <begin position="1"/>
        <end position="24"/>
    </location>
</feature>
<sequence length="433" mass="46150">MKTGFSEEPDAEKGNVSLQRQPETSAVQPAPGYWSVLRNRNFALLFWGQLISTAGTQMQIIAVSWQVYELTHSAVVLGAIGLLQAIPRLLFSLLGGVFADRFDRRKLLLLIEVMMALLSAVLAVTTAFKVINISIVYAVVLISAFVSAFEFPARQAMIPTLVPRSQIASAVSLSMVVMQLTVVIGSAAGGYVLGQLGVVATYWIDVFSYAVVIGSLLLLVVPAVERKLQEQSSIAALRDGLRYLWQQPIILGVLTIDFFATFLGSPKALYPVYANDILHVGAQGLGVLVAATSIGAIVLTPFTGLIQSIRRQGLGVFLAVLVWGLCIILFGMLPGPLWLSVLFLAGAGAADMVSMILRGLIVQLTTPDEYRGRINAVNAMFVIGGPMLGQFESGMVAGLATPQISVVSGGIGCMLATVLVAVFVPSLLKIKAK</sequence>
<evidence type="ECO:0000256" key="8">
    <source>
        <dbReference type="SAM" id="Phobius"/>
    </source>
</evidence>
<dbReference type="Pfam" id="PF05977">
    <property type="entry name" value="MFS_3"/>
    <property type="match status" value="1"/>
</dbReference>
<dbReference type="PANTHER" id="PTHR23513">
    <property type="entry name" value="INTEGRAL MEMBRANE EFFLUX PROTEIN-RELATED"/>
    <property type="match status" value="1"/>
</dbReference>
<comment type="subcellular location">
    <subcellularLocation>
        <location evidence="1">Cell membrane</location>
        <topology evidence="1">Multi-pass membrane protein</topology>
    </subcellularLocation>
</comment>
<proteinExistence type="predicted"/>
<dbReference type="InterPro" id="IPR010290">
    <property type="entry name" value="TM_effector"/>
</dbReference>
<evidence type="ECO:0000313" key="11">
    <source>
        <dbReference type="Proteomes" id="UP000248806"/>
    </source>
</evidence>
<evidence type="ECO:0000313" key="10">
    <source>
        <dbReference type="EMBL" id="PZW30554.1"/>
    </source>
</evidence>
<dbReference type="PANTHER" id="PTHR23513:SF9">
    <property type="entry name" value="ENTEROBACTIN EXPORTER ENTS"/>
    <property type="match status" value="1"/>
</dbReference>
<comment type="caution">
    <text evidence="10">The sequence shown here is derived from an EMBL/GenBank/DDBJ whole genome shotgun (WGS) entry which is preliminary data.</text>
</comment>
<feature type="transmembrane region" description="Helical" evidence="8">
    <location>
        <begin position="339"/>
        <end position="361"/>
    </location>
</feature>
<dbReference type="InterPro" id="IPR020846">
    <property type="entry name" value="MFS_dom"/>
</dbReference>
<dbReference type="EMBL" id="QKUF01000007">
    <property type="protein sequence ID" value="PZW30554.1"/>
    <property type="molecule type" value="Genomic_DNA"/>
</dbReference>
<accession>A0A326ULI4</accession>
<feature type="transmembrane region" description="Helical" evidence="8">
    <location>
        <begin position="244"/>
        <end position="265"/>
    </location>
</feature>
<evidence type="ECO:0000256" key="3">
    <source>
        <dbReference type="ARBA" id="ARBA00022475"/>
    </source>
</evidence>
<evidence type="ECO:0000256" key="4">
    <source>
        <dbReference type="ARBA" id="ARBA00022692"/>
    </source>
</evidence>
<feature type="transmembrane region" description="Helical" evidence="8">
    <location>
        <begin position="206"/>
        <end position="224"/>
    </location>
</feature>
<dbReference type="GO" id="GO:0005886">
    <property type="term" value="C:plasma membrane"/>
    <property type="evidence" value="ECO:0007669"/>
    <property type="project" value="UniProtKB-SubCell"/>
</dbReference>
<feature type="transmembrane region" description="Helical" evidence="8">
    <location>
        <begin position="373"/>
        <end position="391"/>
    </location>
</feature>
<dbReference type="Gene3D" id="1.20.1250.20">
    <property type="entry name" value="MFS general substrate transporter like domains"/>
    <property type="match status" value="1"/>
</dbReference>
<reference evidence="10 11" key="1">
    <citation type="submission" date="2018-06" db="EMBL/GenBank/DDBJ databases">
        <title>Genomic Encyclopedia of Archaeal and Bacterial Type Strains, Phase II (KMG-II): from individual species to whole genera.</title>
        <authorList>
            <person name="Goeker M."/>
        </authorList>
    </citation>
    <scope>NUCLEOTIDE SEQUENCE [LARGE SCALE GENOMIC DNA]</scope>
    <source>
        <strain evidence="10 11">ATCC BAA-1881</strain>
    </source>
</reference>
<evidence type="ECO:0000256" key="1">
    <source>
        <dbReference type="ARBA" id="ARBA00004651"/>
    </source>
</evidence>
<evidence type="ECO:0000256" key="7">
    <source>
        <dbReference type="SAM" id="MobiDB-lite"/>
    </source>
</evidence>
<feature type="transmembrane region" description="Helical" evidence="8">
    <location>
        <begin position="277"/>
        <end position="302"/>
    </location>
</feature>
<dbReference type="RefSeq" id="WP_111322369.1">
    <property type="nucleotide sequence ID" value="NZ_BIFX01000001.1"/>
</dbReference>
<feature type="domain" description="Major facilitator superfamily (MFS) profile" evidence="9">
    <location>
        <begin position="41"/>
        <end position="428"/>
    </location>
</feature>
<keyword evidence="3" id="KW-1003">Cell membrane</keyword>
<name>A0A326ULI4_THEHA</name>
<feature type="transmembrane region" description="Helical" evidence="8">
    <location>
        <begin position="314"/>
        <end position="333"/>
    </location>
</feature>
<feature type="transmembrane region" description="Helical" evidence="8">
    <location>
        <begin position="170"/>
        <end position="194"/>
    </location>
</feature>
<dbReference type="AlphaFoldDB" id="A0A326ULI4"/>
<keyword evidence="6 8" id="KW-0472">Membrane</keyword>
<dbReference type="PROSITE" id="PS50850">
    <property type="entry name" value="MFS"/>
    <property type="match status" value="1"/>
</dbReference>
<keyword evidence="5 8" id="KW-1133">Transmembrane helix</keyword>
<feature type="transmembrane region" description="Helical" evidence="8">
    <location>
        <begin position="403"/>
        <end position="428"/>
    </location>
</feature>
<keyword evidence="11" id="KW-1185">Reference proteome</keyword>
<dbReference type="SUPFAM" id="SSF103473">
    <property type="entry name" value="MFS general substrate transporter"/>
    <property type="match status" value="1"/>
</dbReference>
<evidence type="ECO:0000256" key="5">
    <source>
        <dbReference type="ARBA" id="ARBA00022989"/>
    </source>
</evidence>
<dbReference type="CDD" id="cd06173">
    <property type="entry name" value="MFS_MefA_like"/>
    <property type="match status" value="1"/>
</dbReference>
<evidence type="ECO:0000256" key="6">
    <source>
        <dbReference type="ARBA" id="ARBA00023136"/>
    </source>
</evidence>
<evidence type="ECO:0000259" key="9">
    <source>
        <dbReference type="PROSITE" id="PS50850"/>
    </source>
</evidence>
<dbReference type="OrthoDB" id="9775268at2"/>
<feature type="transmembrane region" description="Helical" evidence="8">
    <location>
        <begin position="74"/>
        <end position="95"/>
    </location>
</feature>
<dbReference type="GO" id="GO:0022857">
    <property type="term" value="F:transmembrane transporter activity"/>
    <property type="evidence" value="ECO:0007669"/>
    <property type="project" value="InterPro"/>
</dbReference>
<dbReference type="Proteomes" id="UP000248806">
    <property type="component" value="Unassembled WGS sequence"/>
</dbReference>
<feature type="transmembrane region" description="Helical" evidence="8">
    <location>
        <begin position="44"/>
        <end position="68"/>
    </location>
</feature>
<feature type="transmembrane region" description="Helical" evidence="8">
    <location>
        <begin position="107"/>
        <end position="124"/>
    </location>
</feature>
<organism evidence="10 11">
    <name type="scientific">Thermosporothrix hazakensis</name>
    <dbReference type="NCBI Taxonomy" id="644383"/>
    <lineage>
        <taxon>Bacteria</taxon>
        <taxon>Bacillati</taxon>
        <taxon>Chloroflexota</taxon>
        <taxon>Ktedonobacteria</taxon>
        <taxon>Ktedonobacterales</taxon>
        <taxon>Thermosporotrichaceae</taxon>
        <taxon>Thermosporothrix</taxon>
    </lineage>
</organism>
<gene>
    <name evidence="10" type="ORF">EI42_02525</name>
</gene>
<feature type="transmembrane region" description="Helical" evidence="8">
    <location>
        <begin position="130"/>
        <end position="149"/>
    </location>
</feature>